<accession>A0ABR4CAD2</accession>
<comment type="caution">
    <text evidence="1">The sequence shown here is derived from an EMBL/GenBank/DDBJ whole genome shotgun (WGS) entry which is preliminary data.</text>
</comment>
<organism evidence="1 2">
    <name type="scientific">Oculimacula yallundae</name>
    <dbReference type="NCBI Taxonomy" id="86028"/>
    <lineage>
        <taxon>Eukaryota</taxon>
        <taxon>Fungi</taxon>
        <taxon>Dikarya</taxon>
        <taxon>Ascomycota</taxon>
        <taxon>Pezizomycotina</taxon>
        <taxon>Leotiomycetes</taxon>
        <taxon>Helotiales</taxon>
        <taxon>Ploettnerulaceae</taxon>
        <taxon>Oculimacula</taxon>
    </lineage>
</organism>
<evidence type="ECO:0000313" key="2">
    <source>
        <dbReference type="Proteomes" id="UP001595075"/>
    </source>
</evidence>
<sequence>MTAVAFFCNLVEVFGHKSSSFPRDMIFFLCLGGLRLSCPKHGLHLHLHLNESRERTMGRDMSRKAEGGRRKMPERIQRCKVLNICTHAQHEAVLLAGVDLFCSFVYVPREGNIT</sequence>
<evidence type="ECO:0000313" key="1">
    <source>
        <dbReference type="EMBL" id="KAL2066888.1"/>
    </source>
</evidence>
<name>A0ABR4CAD2_9HELO</name>
<protein>
    <submittedName>
        <fullName evidence="1">Uncharacterized protein</fullName>
    </submittedName>
</protein>
<dbReference type="Proteomes" id="UP001595075">
    <property type="component" value="Unassembled WGS sequence"/>
</dbReference>
<reference evidence="1 2" key="1">
    <citation type="journal article" date="2024" name="Commun. Biol.">
        <title>Comparative genomic analysis of thermophilic fungi reveals convergent evolutionary adaptations and gene losses.</title>
        <authorList>
            <person name="Steindorff A.S."/>
            <person name="Aguilar-Pontes M.V."/>
            <person name="Robinson A.J."/>
            <person name="Andreopoulos B."/>
            <person name="LaButti K."/>
            <person name="Kuo A."/>
            <person name="Mondo S."/>
            <person name="Riley R."/>
            <person name="Otillar R."/>
            <person name="Haridas S."/>
            <person name="Lipzen A."/>
            <person name="Grimwood J."/>
            <person name="Schmutz J."/>
            <person name="Clum A."/>
            <person name="Reid I.D."/>
            <person name="Moisan M.C."/>
            <person name="Butler G."/>
            <person name="Nguyen T.T.M."/>
            <person name="Dewar K."/>
            <person name="Conant G."/>
            <person name="Drula E."/>
            <person name="Henrissat B."/>
            <person name="Hansel C."/>
            <person name="Singer S."/>
            <person name="Hutchinson M.I."/>
            <person name="de Vries R.P."/>
            <person name="Natvig D.O."/>
            <person name="Powell A.J."/>
            <person name="Tsang A."/>
            <person name="Grigoriev I.V."/>
        </authorList>
    </citation>
    <scope>NUCLEOTIDE SEQUENCE [LARGE SCALE GENOMIC DNA]</scope>
    <source>
        <strain evidence="1 2">CBS 494.80</strain>
    </source>
</reference>
<proteinExistence type="predicted"/>
<dbReference type="EMBL" id="JAZHXI010000010">
    <property type="protein sequence ID" value="KAL2066888.1"/>
    <property type="molecule type" value="Genomic_DNA"/>
</dbReference>
<keyword evidence="2" id="KW-1185">Reference proteome</keyword>
<gene>
    <name evidence="1" type="ORF">VTL71DRAFT_1312</name>
</gene>